<dbReference type="Proteomes" id="UP000549617">
    <property type="component" value="Unassembled WGS sequence"/>
</dbReference>
<feature type="transmembrane region" description="Helical" evidence="19">
    <location>
        <begin position="156"/>
        <end position="186"/>
    </location>
</feature>
<dbReference type="Pfam" id="PF02654">
    <property type="entry name" value="CobS"/>
    <property type="match status" value="1"/>
</dbReference>
<dbReference type="EMBL" id="JACIJC010000004">
    <property type="protein sequence ID" value="MBB5686502.1"/>
    <property type="molecule type" value="Genomic_DNA"/>
</dbReference>
<comment type="similarity">
    <text evidence="4 19">Belongs to the CobS family.</text>
</comment>
<organism evidence="20 21">
    <name type="scientific">Sphingobium boeckii</name>
    <dbReference type="NCBI Taxonomy" id="1082345"/>
    <lineage>
        <taxon>Bacteria</taxon>
        <taxon>Pseudomonadati</taxon>
        <taxon>Pseudomonadota</taxon>
        <taxon>Alphaproteobacteria</taxon>
        <taxon>Sphingomonadales</taxon>
        <taxon>Sphingomonadaceae</taxon>
        <taxon>Sphingobium</taxon>
    </lineage>
</organism>
<dbReference type="GO" id="GO:0005886">
    <property type="term" value="C:plasma membrane"/>
    <property type="evidence" value="ECO:0007669"/>
    <property type="project" value="UniProtKB-SubCell"/>
</dbReference>
<keyword evidence="8 19" id="KW-0169">Cobalamin biosynthesis</keyword>
<reference evidence="20 21" key="1">
    <citation type="submission" date="2020-08" db="EMBL/GenBank/DDBJ databases">
        <title>Genomic Encyclopedia of Type Strains, Phase IV (KMG-IV): sequencing the most valuable type-strain genomes for metagenomic binning, comparative biology and taxonomic classification.</title>
        <authorList>
            <person name="Goeker M."/>
        </authorList>
    </citation>
    <scope>NUCLEOTIDE SEQUENCE [LARGE SCALE GENOMIC DNA]</scope>
    <source>
        <strain evidence="20 21">DSM 25079</strain>
    </source>
</reference>
<evidence type="ECO:0000256" key="13">
    <source>
        <dbReference type="ARBA" id="ARBA00023136"/>
    </source>
</evidence>
<evidence type="ECO:0000256" key="4">
    <source>
        <dbReference type="ARBA" id="ARBA00010561"/>
    </source>
</evidence>
<evidence type="ECO:0000256" key="5">
    <source>
        <dbReference type="ARBA" id="ARBA00013200"/>
    </source>
</evidence>
<sequence length="221" mass="23149">MDVKGDNFPHAMRWFPAVGLVIGLILSGAAFTGSLIDPWTGALAALVAWVLVTGALHLDGLSDLADASGAAHKDRERFLAVMADPHVGSFGVVAIGLQLIAKIILLHGLIEAQAWAVLALIPFAARIGPLAWTRWLEPLHSGLAARFAKAIRLQDIIGWAAVLSASALIAPFILIAPILIALWGLWLHRALGGVSGDCHGAGIELVETGLLAALLIGTRLL</sequence>
<evidence type="ECO:0000256" key="10">
    <source>
        <dbReference type="ARBA" id="ARBA00022692"/>
    </source>
</evidence>
<dbReference type="EC" id="2.7.8.26" evidence="5 19"/>
<keyword evidence="10 19" id="KW-0812">Transmembrane</keyword>
<proteinExistence type="inferred from homology"/>
<keyword evidence="13 19" id="KW-0472">Membrane</keyword>
<evidence type="ECO:0000256" key="18">
    <source>
        <dbReference type="ARBA" id="ARBA00049504"/>
    </source>
</evidence>
<comment type="cofactor">
    <cofactor evidence="1 19">
        <name>Mg(2+)</name>
        <dbReference type="ChEBI" id="CHEBI:18420"/>
    </cofactor>
</comment>
<evidence type="ECO:0000256" key="14">
    <source>
        <dbReference type="ARBA" id="ARBA00025228"/>
    </source>
</evidence>
<evidence type="ECO:0000256" key="11">
    <source>
        <dbReference type="ARBA" id="ARBA00022842"/>
    </source>
</evidence>
<dbReference type="GO" id="GO:0009236">
    <property type="term" value="P:cobalamin biosynthetic process"/>
    <property type="evidence" value="ECO:0007669"/>
    <property type="project" value="UniProtKB-UniRule"/>
</dbReference>
<feature type="transmembrane region" description="Helical" evidence="19">
    <location>
        <begin position="78"/>
        <end position="100"/>
    </location>
</feature>
<accession>A0A7W9AJB8</accession>
<evidence type="ECO:0000313" key="21">
    <source>
        <dbReference type="Proteomes" id="UP000549617"/>
    </source>
</evidence>
<evidence type="ECO:0000256" key="12">
    <source>
        <dbReference type="ARBA" id="ARBA00022989"/>
    </source>
</evidence>
<comment type="subcellular location">
    <subcellularLocation>
        <location evidence="2 19">Cell membrane</location>
        <topology evidence="2 19">Multi-pass membrane protein</topology>
    </subcellularLocation>
</comment>
<evidence type="ECO:0000256" key="2">
    <source>
        <dbReference type="ARBA" id="ARBA00004651"/>
    </source>
</evidence>
<protein>
    <recommendedName>
        <fullName evidence="6 19">Adenosylcobinamide-GDP ribazoletransferase</fullName>
        <ecNumber evidence="5 19">2.7.8.26</ecNumber>
    </recommendedName>
    <alternativeName>
        <fullName evidence="16 19">Cobalamin synthase</fullName>
    </alternativeName>
    <alternativeName>
        <fullName evidence="15 19">Cobalamin-5'-phosphate synthase</fullName>
    </alternativeName>
</protein>
<dbReference type="InterPro" id="IPR003805">
    <property type="entry name" value="CobS"/>
</dbReference>
<comment type="pathway">
    <text evidence="3 19">Cofactor biosynthesis; adenosylcobalamin biosynthesis; adenosylcobalamin from cob(II)yrinate a,c-diamide: step 7/7.</text>
</comment>
<comment type="catalytic activity">
    <reaction evidence="17 19">
        <text>alpha-ribazole + adenosylcob(III)inamide-GDP = adenosylcob(III)alamin + GMP + H(+)</text>
        <dbReference type="Rhea" id="RHEA:16049"/>
        <dbReference type="ChEBI" id="CHEBI:10329"/>
        <dbReference type="ChEBI" id="CHEBI:15378"/>
        <dbReference type="ChEBI" id="CHEBI:18408"/>
        <dbReference type="ChEBI" id="CHEBI:58115"/>
        <dbReference type="ChEBI" id="CHEBI:60487"/>
        <dbReference type="EC" id="2.7.8.26"/>
    </reaction>
</comment>
<feature type="transmembrane region" description="Helical" evidence="19">
    <location>
        <begin position="12"/>
        <end position="33"/>
    </location>
</feature>
<evidence type="ECO:0000256" key="17">
    <source>
        <dbReference type="ARBA" id="ARBA00048623"/>
    </source>
</evidence>
<keyword evidence="12 19" id="KW-1133">Transmembrane helix</keyword>
<dbReference type="GO" id="GO:0051073">
    <property type="term" value="F:adenosylcobinamide-GDP ribazoletransferase activity"/>
    <property type="evidence" value="ECO:0007669"/>
    <property type="project" value="UniProtKB-UniRule"/>
</dbReference>
<dbReference type="GO" id="GO:0008818">
    <property type="term" value="F:cobalamin 5'-phosphate synthase activity"/>
    <property type="evidence" value="ECO:0007669"/>
    <property type="project" value="UniProtKB-UniRule"/>
</dbReference>
<evidence type="ECO:0000256" key="16">
    <source>
        <dbReference type="ARBA" id="ARBA00032853"/>
    </source>
</evidence>
<evidence type="ECO:0000313" key="20">
    <source>
        <dbReference type="EMBL" id="MBB5686502.1"/>
    </source>
</evidence>
<keyword evidence="7 19" id="KW-1003">Cell membrane</keyword>
<dbReference type="PANTHER" id="PTHR34148:SF1">
    <property type="entry name" value="ADENOSYLCOBINAMIDE-GDP RIBAZOLETRANSFERASE"/>
    <property type="match status" value="1"/>
</dbReference>
<keyword evidence="11 19" id="KW-0460">Magnesium</keyword>
<evidence type="ECO:0000256" key="7">
    <source>
        <dbReference type="ARBA" id="ARBA00022475"/>
    </source>
</evidence>
<name>A0A7W9AJB8_9SPHN</name>
<dbReference type="UniPathway" id="UPA00148">
    <property type="reaction ID" value="UER00238"/>
</dbReference>
<feature type="transmembrane region" description="Helical" evidence="19">
    <location>
        <begin position="39"/>
        <end position="58"/>
    </location>
</feature>
<evidence type="ECO:0000256" key="6">
    <source>
        <dbReference type="ARBA" id="ARBA00015850"/>
    </source>
</evidence>
<comment type="caution">
    <text evidence="20">The sequence shown here is derived from an EMBL/GenBank/DDBJ whole genome shotgun (WGS) entry which is preliminary data.</text>
</comment>
<evidence type="ECO:0000256" key="9">
    <source>
        <dbReference type="ARBA" id="ARBA00022679"/>
    </source>
</evidence>
<dbReference type="HAMAP" id="MF_00719">
    <property type="entry name" value="CobS"/>
    <property type="match status" value="1"/>
</dbReference>
<evidence type="ECO:0000256" key="8">
    <source>
        <dbReference type="ARBA" id="ARBA00022573"/>
    </source>
</evidence>
<evidence type="ECO:0000256" key="1">
    <source>
        <dbReference type="ARBA" id="ARBA00001946"/>
    </source>
</evidence>
<evidence type="ECO:0000256" key="3">
    <source>
        <dbReference type="ARBA" id="ARBA00004663"/>
    </source>
</evidence>
<dbReference type="AlphaFoldDB" id="A0A7W9AJB8"/>
<gene>
    <name evidence="19" type="primary">cobS</name>
    <name evidence="20" type="ORF">FHS49_002526</name>
</gene>
<evidence type="ECO:0000256" key="15">
    <source>
        <dbReference type="ARBA" id="ARBA00032605"/>
    </source>
</evidence>
<dbReference type="PANTHER" id="PTHR34148">
    <property type="entry name" value="ADENOSYLCOBINAMIDE-GDP RIBAZOLETRANSFERASE"/>
    <property type="match status" value="1"/>
</dbReference>
<keyword evidence="21" id="KW-1185">Reference proteome</keyword>
<comment type="catalytic activity">
    <reaction evidence="18 19">
        <text>alpha-ribazole 5'-phosphate + adenosylcob(III)inamide-GDP = adenosylcob(III)alamin 5'-phosphate + GMP + H(+)</text>
        <dbReference type="Rhea" id="RHEA:23560"/>
        <dbReference type="ChEBI" id="CHEBI:15378"/>
        <dbReference type="ChEBI" id="CHEBI:57918"/>
        <dbReference type="ChEBI" id="CHEBI:58115"/>
        <dbReference type="ChEBI" id="CHEBI:60487"/>
        <dbReference type="ChEBI" id="CHEBI:60493"/>
        <dbReference type="EC" id="2.7.8.26"/>
    </reaction>
</comment>
<feature type="transmembrane region" description="Helical" evidence="19">
    <location>
        <begin position="112"/>
        <end position="135"/>
    </location>
</feature>
<keyword evidence="9 19" id="KW-0808">Transferase</keyword>
<evidence type="ECO:0000256" key="19">
    <source>
        <dbReference type="HAMAP-Rule" id="MF_00719"/>
    </source>
</evidence>
<comment type="function">
    <text evidence="14 19">Joins adenosylcobinamide-GDP and alpha-ribazole to generate adenosylcobalamin (Ado-cobalamin). Also synthesizes adenosylcobalamin 5'-phosphate from adenosylcobinamide-GDP and alpha-ribazole 5'-phosphate.</text>
</comment>